<organism evidence="5 6">
    <name type="scientific">Tigriopus californicus</name>
    <name type="common">Marine copepod</name>
    <dbReference type="NCBI Taxonomy" id="6832"/>
    <lineage>
        <taxon>Eukaryota</taxon>
        <taxon>Metazoa</taxon>
        <taxon>Ecdysozoa</taxon>
        <taxon>Arthropoda</taxon>
        <taxon>Crustacea</taxon>
        <taxon>Multicrustacea</taxon>
        <taxon>Hexanauplia</taxon>
        <taxon>Copepoda</taxon>
        <taxon>Harpacticoida</taxon>
        <taxon>Harpacticidae</taxon>
        <taxon>Tigriopus</taxon>
    </lineage>
</organism>
<dbReference type="STRING" id="6832.A0A553PU47"/>
<feature type="chain" id="PRO_5022026475" evidence="4">
    <location>
        <begin position="17"/>
        <end position="294"/>
    </location>
</feature>
<dbReference type="GO" id="GO:0062129">
    <property type="term" value="C:chitin-based extracellular matrix"/>
    <property type="evidence" value="ECO:0007669"/>
    <property type="project" value="TreeGrafter"/>
</dbReference>
<proteinExistence type="predicted"/>
<reference evidence="5 6" key="1">
    <citation type="journal article" date="2018" name="Nat. Ecol. Evol.">
        <title>Genomic signatures of mitonuclear coevolution across populations of Tigriopus californicus.</title>
        <authorList>
            <person name="Barreto F.S."/>
            <person name="Watson E.T."/>
            <person name="Lima T.G."/>
            <person name="Willett C.S."/>
            <person name="Edmands S."/>
            <person name="Li W."/>
            <person name="Burton R.S."/>
        </authorList>
    </citation>
    <scope>NUCLEOTIDE SEQUENCE [LARGE SCALE GENOMIC DNA]</scope>
    <source>
        <strain evidence="5 6">San Diego</strain>
    </source>
</reference>
<feature type="compositionally biased region" description="Polar residues" evidence="3">
    <location>
        <begin position="176"/>
        <end position="190"/>
    </location>
</feature>
<sequence length="294" mass="31244">MSFLFQFIVLTALAMALMPNAQFPYVRDSTSYANVVGNTRSAATLVELKPIAIVRSTFNGPTGENPDFDFSYETENGIKQEATGTMKDIGGTEVMVMRGSYSYIDENGEDVLVSWEADEMGFRAESESLPIAPEIPFPDQAEAVAAQIRFAQEERARSANSGSSASDISYAHSNSQGPQIPTVRASSNTGAGRAPVAVRAQAFNQNTEAGPPGPKVFAARASNGYGAIGAPAPIVASARAQPPLPTYGVPTRGIALAEVAAEPLHSFTESNNARVTSVQGKSREQPSYVRFLLE</sequence>
<dbReference type="AlphaFoldDB" id="A0A553PU47"/>
<dbReference type="Proteomes" id="UP000318571">
    <property type="component" value="Chromosome 12"/>
</dbReference>
<keyword evidence="4" id="KW-0732">Signal</keyword>
<dbReference type="PANTHER" id="PTHR10380">
    <property type="entry name" value="CUTICLE PROTEIN"/>
    <property type="match status" value="1"/>
</dbReference>
<gene>
    <name evidence="5" type="ORF">TCAL_13588</name>
</gene>
<dbReference type="GO" id="GO:0008010">
    <property type="term" value="F:structural constituent of chitin-based larval cuticle"/>
    <property type="evidence" value="ECO:0007669"/>
    <property type="project" value="TreeGrafter"/>
</dbReference>
<feature type="signal peptide" evidence="4">
    <location>
        <begin position="1"/>
        <end position="16"/>
    </location>
</feature>
<evidence type="ECO:0000256" key="2">
    <source>
        <dbReference type="PROSITE-ProRule" id="PRU00497"/>
    </source>
</evidence>
<protein>
    <submittedName>
        <fullName evidence="5">Uncharacterized protein</fullName>
    </submittedName>
</protein>
<evidence type="ECO:0000313" key="6">
    <source>
        <dbReference type="Proteomes" id="UP000318571"/>
    </source>
</evidence>
<evidence type="ECO:0000256" key="4">
    <source>
        <dbReference type="SAM" id="SignalP"/>
    </source>
</evidence>
<comment type="caution">
    <text evidence="5">The sequence shown here is derived from an EMBL/GenBank/DDBJ whole genome shotgun (WGS) entry which is preliminary data.</text>
</comment>
<dbReference type="PRINTS" id="PR00947">
    <property type="entry name" value="CUTICLE"/>
</dbReference>
<dbReference type="Pfam" id="PF00379">
    <property type="entry name" value="Chitin_bind_4"/>
    <property type="match status" value="1"/>
</dbReference>
<name>A0A553PU47_TIGCA</name>
<evidence type="ECO:0000313" key="5">
    <source>
        <dbReference type="EMBL" id="TRY81210.1"/>
    </source>
</evidence>
<accession>A0A553PU47</accession>
<evidence type="ECO:0000256" key="3">
    <source>
        <dbReference type="SAM" id="MobiDB-lite"/>
    </source>
</evidence>
<feature type="compositionally biased region" description="Low complexity" evidence="3">
    <location>
        <begin position="158"/>
        <end position="175"/>
    </location>
</feature>
<feature type="region of interest" description="Disordered" evidence="3">
    <location>
        <begin position="155"/>
        <end position="191"/>
    </location>
</feature>
<dbReference type="EMBL" id="VCGU01000001">
    <property type="protein sequence ID" value="TRY81210.1"/>
    <property type="molecule type" value="Genomic_DNA"/>
</dbReference>
<dbReference type="InterPro" id="IPR000618">
    <property type="entry name" value="Insect_cuticle"/>
</dbReference>
<dbReference type="PANTHER" id="PTHR10380:SF173">
    <property type="entry name" value="CUTICULAR PROTEIN 47EF, ISOFORM C-RELATED"/>
    <property type="match status" value="1"/>
</dbReference>
<dbReference type="PROSITE" id="PS51155">
    <property type="entry name" value="CHIT_BIND_RR_2"/>
    <property type="match status" value="1"/>
</dbReference>
<evidence type="ECO:0000256" key="1">
    <source>
        <dbReference type="ARBA" id="ARBA00022460"/>
    </source>
</evidence>
<keyword evidence="1 2" id="KW-0193">Cuticle</keyword>
<keyword evidence="6" id="KW-1185">Reference proteome</keyword>
<dbReference type="InterPro" id="IPR050468">
    <property type="entry name" value="Cuticle_Struct_Prot"/>
</dbReference>